<accession>A0A940MNE7</accession>
<dbReference type="AlphaFoldDB" id="A0A940MNE7"/>
<name>A0A940MNE7_9ACTN</name>
<protein>
    <submittedName>
        <fullName evidence="1">DUF742 domain-containing protein</fullName>
    </submittedName>
</protein>
<dbReference type="InterPro" id="IPR007995">
    <property type="entry name" value="DUF742"/>
</dbReference>
<dbReference type="Proteomes" id="UP000670475">
    <property type="component" value="Unassembled WGS sequence"/>
</dbReference>
<gene>
    <name evidence="1" type="ORF">JFN87_29610</name>
</gene>
<dbReference type="Pfam" id="PF05331">
    <property type="entry name" value="DUF742"/>
    <property type="match status" value="1"/>
</dbReference>
<evidence type="ECO:0000313" key="1">
    <source>
        <dbReference type="EMBL" id="MBP0461583.1"/>
    </source>
</evidence>
<organism evidence="1 2">
    <name type="scientific">Streptomyces montanisoli</name>
    <dbReference type="NCBI Taxonomy" id="2798581"/>
    <lineage>
        <taxon>Bacteria</taxon>
        <taxon>Bacillati</taxon>
        <taxon>Actinomycetota</taxon>
        <taxon>Actinomycetes</taxon>
        <taxon>Kitasatosporales</taxon>
        <taxon>Streptomycetaceae</taxon>
        <taxon>Streptomyces</taxon>
    </lineage>
</organism>
<keyword evidence="2" id="KW-1185">Reference proteome</keyword>
<reference evidence="1" key="1">
    <citation type="submission" date="2021-03" db="EMBL/GenBank/DDBJ databases">
        <title>Whole genome sequence of Streptomyces bomunensis MMS17-BM035.</title>
        <authorList>
            <person name="Lee J.H."/>
        </authorList>
    </citation>
    <scope>NUCLEOTIDE SEQUENCE</scope>
    <source>
        <strain evidence="1">MMS17-BM035</strain>
    </source>
</reference>
<comment type="caution">
    <text evidence="1">The sequence shown here is derived from an EMBL/GenBank/DDBJ whole genome shotgun (WGS) entry which is preliminary data.</text>
</comment>
<proteinExistence type="predicted"/>
<evidence type="ECO:0000313" key="2">
    <source>
        <dbReference type="Proteomes" id="UP000670475"/>
    </source>
</evidence>
<dbReference type="PANTHER" id="PTHR36221:SF1">
    <property type="entry name" value="DUF742 DOMAIN-CONTAINING PROTEIN"/>
    <property type="match status" value="1"/>
</dbReference>
<sequence length="133" mass="13799">MSGSAGAGAGEAHAGHGPDAGCAALRPYVITKGRTRPTRNTVGVETLLVATGAEAPLPVSATREERALVRMCERLLSLVEAAAHLELPVSLVKVVASDLVDSGHLIARSGVPQAVLPDPQLLQEVLDGLRRLR</sequence>
<dbReference type="PANTHER" id="PTHR36221">
    <property type="entry name" value="DUF742 DOMAIN-CONTAINING PROTEIN"/>
    <property type="match status" value="1"/>
</dbReference>
<dbReference type="EMBL" id="JAGIQL010000206">
    <property type="protein sequence ID" value="MBP0461583.1"/>
    <property type="molecule type" value="Genomic_DNA"/>
</dbReference>